<keyword evidence="2" id="KW-0614">Plasmid</keyword>
<feature type="coiled-coil region" evidence="1">
    <location>
        <begin position="63"/>
        <end position="97"/>
    </location>
</feature>
<keyword evidence="1" id="KW-0175">Coiled coil</keyword>
<dbReference type="Proteomes" id="UP000464749">
    <property type="component" value="Plasmid unnamed2"/>
</dbReference>
<accession>A0A9X7TEQ5</accession>
<evidence type="ECO:0000256" key="1">
    <source>
        <dbReference type="SAM" id="Coils"/>
    </source>
</evidence>
<proteinExistence type="predicted"/>
<evidence type="ECO:0000313" key="3">
    <source>
        <dbReference type="Proteomes" id="UP000464749"/>
    </source>
</evidence>
<reference evidence="2 3" key="1">
    <citation type="submission" date="2019-06" db="EMBL/GenBank/DDBJ databases">
        <title>Whole genome sequencing of Lactobacillus johnsonii strain G2A.</title>
        <authorList>
            <person name="Conlan S."/>
            <person name="Thomas P.J."/>
            <person name="Mullikin J."/>
            <person name="Singer J."/>
            <person name="Weaver C."/>
            <person name="Segre J.A."/>
        </authorList>
    </citation>
    <scope>NUCLEOTIDE SEQUENCE [LARGE SCALE GENOMIC DNA]</scope>
    <source>
        <strain evidence="2 3">G2A</strain>
        <plasmid evidence="2 3">unnamed2</plasmid>
    </source>
</reference>
<evidence type="ECO:0000313" key="2">
    <source>
        <dbReference type="EMBL" id="QIA88647.1"/>
    </source>
</evidence>
<gene>
    <name evidence="2" type="ORF">FEE39_10420</name>
</gene>
<dbReference type="EMBL" id="CP040856">
    <property type="protein sequence ID" value="QIA88647.1"/>
    <property type="molecule type" value="Genomic_DNA"/>
</dbReference>
<dbReference type="AlphaFoldDB" id="A0A9X7TEQ5"/>
<protein>
    <submittedName>
        <fullName evidence="2">Uncharacterized protein</fullName>
    </submittedName>
</protein>
<sequence>MKISLFLTIALLAYLITIIIDYSRATYQIKKLVENNTLGKKITDYNNQIMIIHTQIQDCELKIRDLKKDGKKNKRKIKSLNKRIAMLNQKTVRIKEASNSLNRIANDIKRNPDTNFSVNKLRQVRRDLRKYLYNSHR</sequence>
<dbReference type="RefSeq" id="WP_163589005.1">
    <property type="nucleotide sequence ID" value="NZ_CP040856.1"/>
</dbReference>
<organism evidence="2 3">
    <name type="scientific">Lactobacillus johnsonii</name>
    <dbReference type="NCBI Taxonomy" id="33959"/>
    <lineage>
        <taxon>Bacteria</taxon>
        <taxon>Bacillati</taxon>
        <taxon>Bacillota</taxon>
        <taxon>Bacilli</taxon>
        <taxon>Lactobacillales</taxon>
        <taxon>Lactobacillaceae</taxon>
        <taxon>Lactobacillus</taxon>
    </lineage>
</organism>
<name>A0A9X7TEQ5_LACJH</name>
<geneLocation type="plasmid" evidence="2 3">
    <name>unnamed2</name>
</geneLocation>